<dbReference type="Gene3D" id="2.60.40.10">
    <property type="entry name" value="Immunoglobulins"/>
    <property type="match status" value="1"/>
</dbReference>
<evidence type="ECO:0000259" key="1">
    <source>
        <dbReference type="Pfam" id="PF19077"/>
    </source>
</evidence>
<proteinExistence type="predicted"/>
<dbReference type="EMBL" id="BAAAQB010000034">
    <property type="protein sequence ID" value="GAA2138235.1"/>
    <property type="molecule type" value="Genomic_DNA"/>
</dbReference>
<dbReference type="RefSeq" id="WP_344366047.1">
    <property type="nucleotide sequence ID" value="NZ_BAAAQB010000034.1"/>
</dbReference>
<name>A0ABP5KW03_9MICC</name>
<comment type="caution">
    <text evidence="2">The sequence shown here is derived from an EMBL/GenBank/DDBJ whole genome shotgun (WGS) entry which is preliminary data.</text>
</comment>
<evidence type="ECO:0000313" key="3">
    <source>
        <dbReference type="Proteomes" id="UP001500102"/>
    </source>
</evidence>
<dbReference type="InterPro" id="IPR044016">
    <property type="entry name" value="Big_13"/>
</dbReference>
<dbReference type="Proteomes" id="UP001500102">
    <property type="component" value="Unassembled WGS sequence"/>
</dbReference>
<feature type="domain" description="Bacterial Ig-like" evidence="1">
    <location>
        <begin position="177"/>
        <end position="245"/>
    </location>
</feature>
<gene>
    <name evidence="2" type="ORF">GCM10009825_24540</name>
</gene>
<evidence type="ECO:0000313" key="2">
    <source>
        <dbReference type="EMBL" id="GAA2138235.1"/>
    </source>
</evidence>
<protein>
    <recommendedName>
        <fullName evidence="1">Bacterial Ig-like domain-containing protein</fullName>
    </recommendedName>
</protein>
<reference evidence="3" key="1">
    <citation type="journal article" date="2019" name="Int. J. Syst. Evol. Microbiol.">
        <title>The Global Catalogue of Microorganisms (GCM) 10K type strain sequencing project: providing services to taxonomists for standard genome sequencing and annotation.</title>
        <authorList>
            <consortium name="The Broad Institute Genomics Platform"/>
            <consortium name="The Broad Institute Genome Sequencing Center for Infectious Disease"/>
            <person name="Wu L."/>
            <person name="Ma J."/>
        </authorList>
    </citation>
    <scope>NUCLEOTIDE SEQUENCE [LARGE SCALE GENOMIC DNA]</scope>
    <source>
        <strain evidence="3">JCM 15921</strain>
    </source>
</reference>
<dbReference type="Pfam" id="PF19077">
    <property type="entry name" value="Big_13"/>
    <property type="match status" value="1"/>
</dbReference>
<sequence>MSRRNTRQAHPSIRSRVAVIVAGVALLSWAGPGANAFWASVANGGSAAAAADAVAAGATPSASVSAGNVTLAWKAAATLAGRPVSGYTLARYASASGGTRIAAGGTCTGTVTAGLGCTDQGVPTGTWYYTVTPVLGQWQGPESVRSAGAAVDTTPPAAPTVSAPAYVNSATVATVPVSGTTEPGASIALTVKDAGTPVHTVTAAVTADASGAWNTAVNLSSLADGTLTYSAVATDTAGNQGNPTPPGTVTSVKDVTAPTVSGVVLADGGGKGGKIEPGDKATITFFEALDSSTICSSWAPGAAGTLSGDNQVTVTISAGNVLSVSVDSSACPTSRIGSVALAGNYSPSGTLTYKGAGGSASTVSWSPATRMLTITLGALATGSANNGTVKAAVPTYTPTGGMRDVAGNALAVTPVAGSSSSF</sequence>
<accession>A0ABP5KW03</accession>
<organism evidence="2 3">
    <name type="scientific">Arthrobacter humicola</name>
    <dbReference type="NCBI Taxonomy" id="409291"/>
    <lineage>
        <taxon>Bacteria</taxon>
        <taxon>Bacillati</taxon>
        <taxon>Actinomycetota</taxon>
        <taxon>Actinomycetes</taxon>
        <taxon>Micrococcales</taxon>
        <taxon>Micrococcaceae</taxon>
        <taxon>Arthrobacter</taxon>
    </lineage>
</organism>
<keyword evidence="3" id="KW-1185">Reference proteome</keyword>
<dbReference type="InterPro" id="IPR013783">
    <property type="entry name" value="Ig-like_fold"/>
</dbReference>